<evidence type="ECO:0000313" key="2">
    <source>
        <dbReference type="EMBL" id="MBH5336180.1"/>
    </source>
</evidence>
<dbReference type="InterPro" id="IPR001387">
    <property type="entry name" value="Cro/C1-type_HTH"/>
</dbReference>
<gene>
    <name evidence="2" type="ORF">IHE55_15855</name>
</gene>
<evidence type="ECO:0000313" key="3">
    <source>
        <dbReference type="Proteomes" id="UP000807371"/>
    </source>
</evidence>
<sequence>MSTDFQKARAELGIRLRELRESSPEGRLTGSALAERLGWSQSKVSKLENGRQTATAQDLGQWAEATGHPDAATELRARLQGLESHVRSWRRQLATGHRPVQQKWNALETDATIMHKWTNAMVPGLFQTADYARALFTQHADIQNSPRDTEEAVRARMKRQEQLYVPGKKFHMLVWEAALHSRVCSPAVLRAQLDRLIGIIGMDTVSFGVVPLSAALRLPPANGFTILDNRLATTEDWHAELWLDDPETVATYLRVWQTLERSAVYGTEAQRVIHRARRSLDEG</sequence>
<feature type="domain" description="HTH cro/C1-type" evidence="1">
    <location>
        <begin position="16"/>
        <end position="75"/>
    </location>
</feature>
<evidence type="ECO:0000259" key="1">
    <source>
        <dbReference type="PROSITE" id="PS50943"/>
    </source>
</evidence>
<dbReference type="Pfam" id="PF13560">
    <property type="entry name" value="HTH_31"/>
    <property type="match status" value="1"/>
</dbReference>
<dbReference type="PROSITE" id="PS50943">
    <property type="entry name" value="HTH_CROC1"/>
    <property type="match status" value="1"/>
</dbReference>
<protein>
    <submittedName>
        <fullName evidence="2">Helix-turn-helix transcriptional regulator</fullName>
    </submittedName>
</protein>
<dbReference type="CDD" id="cd00093">
    <property type="entry name" value="HTH_XRE"/>
    <property type="match status" value="1"/>
</dbReference>
<dbReference type="SMART" id="SM00530">
    <property type="entry name" value="HTH_XRE"/>
    <property type="match status" value="1"/>
</dbReference>
<dbReference type="SUPFAM" id="SSF47413">
    <property type="entry name" value="lambda repressor-like DNA-binding domains"/>
    <property type="match status" value="1"/>
</dbReference>
<dbReference type="InterPro" id="IPR010982">
    <property type="entry name" value="Lambda_DNA-bd_dom_sf"/>
</dbReference>
<keyword evidence="3" id="KW-1185">Reference proteome</keyword>
<reference evidence="2 3" key="1">
    <citation type="submission" date="2020-09" db="EMBL/GenBank/DDBJ databases">
        <title>Biosynthesis of the nuclear factor of activated T cells inhibitor NFAT-133 and its congeners in Streptomyces pactum.</title>
        <authorList>
            <person name="Zhou W."/>
            <person name="Posri P."/>
            <person name="Abugrain M.E."/>
            <person name="Weisberg A.J."/>
            <person name="Chang J.H."/>
            <person name="Mahmud T."/>
        </authorList>
    </citation>
    <scope>NUCLEOTIDE SEQUENCE [LARGE SCALE GENOMIC DNA]</scope>
    <source>
        <strain evidence="2 3">ATCC 27456</strain>
    </source>
</reference>
<dbReference type="Pfam" id="PF19054">
    <property type="entry name" value="DUF5753"/>
    <property type="match status" value="1"/>
</dbReference>
<dbReference type="Gene3D" id="1.10.260.40">
    <property type="entry name" value="lambda repressor-like DNA-binding domains"/>
    <property type="match status" value="1"/>
</dbReference>
<comment type="caution">
    <text evidence="2">The sequence shown here is derived from an EMBL/GenBank/DDBJ whole genome shotgun (WGS) entry which is preliminary data.</text>
</comment>
<dbReference type="EMBL" id="JACYXC010000001">
    <property type="protein sequence ID" value="MBH5336180.1"/>
    <property type="molecule type" value="Genomic_DNA"/>
</dbReference>
<organism evidence="2 3">
    <name type="scientific">Streptomyces pactum</name>
    <dbReference type="NCBI Taxonomy" id="68249"/>
    <lineage>
        <taxon>Bacteria</taxon>
        <taxon>Bacillati</taxon>
        <taxon>Actinomycetota</taxon>
        <taxon>Actinomycetes</taxon>
        <taxon>Kitasatosporales</taxon>
        <taxon>Streptomycetaceae</taxon>
        <taxon>Streptomyces</taxon>
    </lineage>
</organism>
<dbReference type="InterPro" id="IPR043917">
    <property type="entry name" value="DUF5753"/>
</dbReference>
<proteinExistence type="predicted"/>
<name>A0ABS0NLU9_9ACTN</name>
<accession>A0ABS0NLU9</accession>
<dbReference type="Proteomes" id="UP000807371">
    <property type="component" value="Unassembled WGS sequence"/>
</dbReference>